<comment type="caution">
    <text evidence="1">The sequence shown here is derived from an EMBL/GenBank/DDBJ whole genome shotgun (WGS) entry which is preliminary data.</text>
</comment>
<protein>
    <submittedName>
        <fullName evidence="1">Uncharacterized protein</fullName>
    </submittedName>
</protein>
<reference evidence="1" key="1">
    <citation type="journal article" date="2022" name="bioRxiv">
        <title>Sequencing and chromosome-scale assembly of the giantPleurodeles waltlgenome.</title>
        <authorList>
            <person name="Brown T."/>
            <person name="Elewa A."/>
            <person name="Iarovenko S."/>
            <person name="Subramanian E."/>
            <person name="Araus A.J."/>
            <person name="Petzold A."/>
            <person name="Susuki M."/>
            <person name="Suzuki K.-i.T."/>
            <person name="Hayashi T."/>
            <person name="Toyoda A."/>
            <person name="Oliveira C."/>
            <person name="Osipova E."/>
            <person name="Leigh N.D."/>
            <person name="Simon A."/>
            <person name="Yun M.H."/>
        </authorList>
    </citation>
    <scope>NUCLEOTIDE SEQUENCE</scope>
    <source>
        <strain evidence="1">20211129_DDA</strain>
        <tissue evidence="1">Liver</tissue>
    </source>
</reference>
<proteinExistence type="predicted"/>
<evidence type="ECO:0000313" key="1">
    <source>
        <dbReference type="EMBL" id="KAJ1096656.1"/>
    </source>
</evidence>
<gene>
    <name evidence="1" type="ORF">NDU88_001791</name>
</gene>
<dbReference type="EMBL" id="JANPWB010000014">
    <property type="protein sequence ID" value="KAJ1096656.1"/>
    <property type="molecule type" value="Genomic_DNA"/>
</dbReference>
<organism evidence="1 2">
    <name type="scientific">Pleurodeles waltl</name>
    <name type="common">Iberian ribbed newt</name>
    <dbReference type="NCBI Taxonomy" id="8319"/>
    <lineage>
        <taxon>Eukaryota</taxon>
        <taxon>Metazoa</taxon>
        <taxon>Chordata</taxon>
        <taxon>Craniata</taxon>
        <taxon>Vertebrata</taxon>
        <taxon>Euteleostomi</taxon>
        <taxon>Amphibia</taxon>
        <taxon>Batrachia</taxon>
        <taxon>Caudata</taxon>
        <taxon>Salamandroidea</taxon>
        <taxon>Salamandridae</taxon>
        <taxon>Pleurodelinae</taxon>
        <taxon>Pleurodeles</taxon>
    </lineage>
</organism>
<keyword evidence="2" id="KW-1185">Reference proteome</keyword>
<accession>A0AAV7LZM0</accession>
<dbReference type="AlphaFoldDB" id="A0AAV7LZM0"/>
<name>A0AAV7LZM0_PLEWA</name>
<sequence length="78" mass="8781">MVQPPPFKAFAGYTAPLQARGPRQALAKPLHHRRRSSSSRFAVLGGWIYQHDDIALMRALSIPHRRSGLLPRLRSSPK</sequence>
<dbReference type="Proteomes" id="UP001066276">
    <property type="component" value="Chromosome 10"/>
</dbReference>
<evidence type="ECO:0000313" key="2">
    <source>
        <dbReference type="Proteomes" id="UP001066276"/>
    </source>
</evidence>